<accession>A0A504J879</accession>
<dbReference type="GO" id="GO:0004622">
    <property type="term" value="F:phosphatidylcholine lysophospholipase activity"/>
    <property type="evidence" value="ECO:0007669"/>
    <property type="project" value="TreeGrafter"/>
</dbReference>
<evidence type="ECO:0000313" key="2">
    <source>
        <dbReference type="EMBL" id="TPN86784.1"/>
    </source>
</evidence>
<dbReference type="OrthoDB" id="2810666at2"/>
<name>A0A504J879_9FLAO</name>
<evidence type="ECO:0000313" key="3">
    <source>
        <dbReference type="Proteomes" id="UP000315540"/>
    </source>
</evidence>
<dbReference type="PANTHER" id="PTHR30383">
    <property type="entry name" value="THIOESTERASE 1/PROTEASE 1/LYSOPHOSPHOLIPASE L1"/>
    <property type="match status" value="1"/>
</dbReference>
<comment type="caution">
    <text evidence="2">The sequence shown here is derived from an EMBL/GenBank/DDBJ whole genome shotgun (WGS) entry which is preliminary data.</text>
</comment>
<proteinExistence type="predicted"/>
<dbReference type="InterPro" id="IPR051532">
    <property type="entry name" value="Ester_Hydrolysis_Enzymes"/>
</dbReference>
<dbReference type="EMBL" id="VFWZ01000002">
    <property type="protein sequence ID" value="TPN86784.1"/>
    <property type="molecule type" value="Genomic_DNA"/>
</dbReference>
<keyword evidence="2" id="KW-0378">Hydrolase</keyword>
<dbReference type="Pfam" id="PF13472">
    <property type="entry name" value="Lipase_GDSL_2"/>
    <property type="match status" value="1"/>
</dbReference>
<dbReference type="InterPro" id="IPR036514">
    <property type="entry name" value="SGNH_hydro_sf"/>
</dbReference>
<dbReference type="Gene3D" id="3.40.50.1110">
    <property type="entry name" value="SGNH hydrolase"/>
    <property type="match status" value="1"/>
</dbReference>
<gene>
    <name evidence="2" type="ORF">FHK87_04055</name>
</gene>
<keyword evidence="3" id="KW-1185">Reference proteome</keyword>
<feature type="domain" description="SGNH hydrolase-type esterase" evidence="1">
    <location>
        <begin position="57"/>
        <end position="240"/>
    </location>
</feature>
<dbReference type="InterPro" id="IPR013830">
    <property type="entry name" value="SGNH_hydro"/>
</dbReference>
<sequence>MNFKYIFGVILSIPLLPLMYFQGKKIKASVPELPEAKGIKGSTTNANSKKTLNLLTIGESTIAGVGVKTHEEGFTGTLAKELSSRLSTNVDWKVYARSGYTARRVHQKIIPKIQESHADIIVVGLGGNDAFTLNRPNTWRKDMSMLITALKLKFPFATIVFCNMPPIKEFPAFTPLIKFVIGNLVELLGKELNEIVQKYDNVYYIDEVITLQRWIKKMKIEAPKSAFFSDGVHPSKLAYQTWAKDMANTIYNDKLVQKN</sequence>
<evidence type="ECO:0000259" key="1">
    <source>
        <dbReference type="Pfam" id="PF13472"/>
    </source>
</evidence>
<dbReference type="RefSeq" id="WP_140590114.1">
    <property type="nucleotide sequence ID" value="NZ_VFWZ01000002.1"/>
</dbReference>
<dbReference type="AlphaFoldDB" id="A0A504J879"/>
<dbReference type="CDD" id="cd01836">
    <property type="entry name" value="FeeA_FeeB_like"/>
    <property type="match status" value="1"/>
</dbReference>
<reference evidence="2 3" key="1">
    <citation type="submission" date="2019-06" db="EMBL/GenBank/DDBJ databases">
        <authorList>
            <person name="Meng X."/>
        </authorList>
    </citation>
    <scope>NUCLEOTIDE SEQUENCE [LARGE SCALE GENOMIC DNA]</scope>
    <source>
        <strain evidence="2 3">M625</strain>
    </source>
</reference>
<dbReference type="PANTHER" id="PTHR30383:SF5">
    <property type="entry name" value="SGNH HYDROLASE-TYPE ESTERASE DOMAIN-CONTAINING PROTEIN"/>
    <property type="match status" value="1"/>
</dbReference>
<dbReference type="Proteomes" id="UP000315540">
    <property type="component" value="Unassembled WGS sequence"/>
</dbReference>
<organism evidence="2 3">
    <name type="scientific">Aquimarina algicola</name>
    <dbReference type="NCBI Taxonomy" id="2589995"/>
    <lineage>
        <taxon>Bacteria</taxon>
        <taxon>Pseudomonadati</taxon>
        <taxon>Bacteroidota</taxon>
        <taxon>Flavobacteriia</taxon>
        <taxon>Flavobacteriales</taxon>
        <taxon>Flavobacteriaceae</taxon>
        <taxon>Aquimarina</taxon>
    </lineage>
</organism>
<dbReference type="SUPFAM" id="SSF52266">
    <property type="entry name" value="SGNH hydrolase"/>
    <property type="match status" value="1"/>
</dbReference>
<protein>
    <submittedName>
        <fullName evidence="2">SGNH/GDSL hydrolase family protein</fullName>
    </submittedName>
</protein>